<protein>
    <submittedName>
        <fullName evidence="1">Mannosyltransferase 1</fullName>
    </submittedName>
</protein>
<dbReference type="PANTHER" id="PTHR34144">
    <property type="entry name" value="CHROMOSOME 8, WHOLE GENOME SHOTGUN SEQUENCE"/>
    <property type="match status" value="1"/>
</dbReference>
<dbReference type="PANTHER" id="PTHR34144:SF5">
    <property type="entry name" value="ALPHA-1,3-MANNOSYLTRANSFERASE CMT1"/>
    <property type="match status" value="1"/>
</dbReference>
<name>A0AAN6RTW7_9PEZI</name>
<dbReference type="Pfam" id="PF11735">
    <property type="entry name" value="CAP59_mtransfer"/>
    <property type="match status" value="1"/>
</dbReference>
<reference evidence="1" key="2">
    <citation type="submission" date="2023-05" db="EMBL/GenBank/DDBJ databases">
        <authorList>
            <consortium name="Lawrence Berkeley National Laboratory"/>
            <person name="Steindorff A."/>
            <person name="Hensen N."/>
            <person name="Bonometti L."/>
            <person name="Westerberg I."/>
            <person name="Brannstrom I.O."/>
            <person name="Guillou S."/>
            <person name="Cros-Aarteil S."/>
            <person name="Calhoun S."/>
            <person name="Haridas S."/>
            <person name="Kuo A."/>
            <person name="Mondo S."/>
            <person name="Pangilinan J."/>
            <person name="Riley R."/>
            <person name="Labutti K."/>
            <person name="Andreopoulos B."/>
            <person name="Lipzen A."/>
            <person name="Chen C."/>
            <person name="Yanf M."/>
            <person name="Daum C."/>
            <person name="Ng V."/>
            <person name="Clum A."/>
            <person name="Ohm R."/>
            <person name="Martin F."/>
            <person name="Silar P."/>
            <person name="Natvig D."/>
            <person name="Lalanne C."/>
            <person name="Gautier V."/>
            <person name="Ament-Velasquez S.L."/>
            <person name="Kruys A."/>
            <person name="Hutchinson M.I."/>
            <person name="Powell A.J."/>
            <person name="Barry K."/>
            <person name="Miller A.N."/>
            <person name="Grigoriev I.V."/>
            <person name="Debuchy R."/>
            <person name="Gladieux P."/>
            <person name="Thoren M.H."/>
            <person name="Johannesson H."/>
        </authorList>
    </citation>
    <scope>NUCLEOTIDE SEQUENCE</scope>
    <source>
        <strain evidence="1">CBS 103.79</strain>
    </source>
</reference>
<keyword evidence="2" id="KW-1185">Reference proteome</keyword>
<keyword evidence="1" id="KW-0808">Transferase</keyword>
<evidence type="ECO:0000313" key="2">
    <source>
        <dbReference type="Proteomes" id="UP001303889"/>
    </source>
</evidence>
<organism evidence="1 2">
    <name type="scientific">Staphylotrichum tortipilum</name>
    <dbReference type="NCBI Taxonomy" id="2831512"/>
    <lineage>
        <taxon>Eukaryota</taxon>
        <taxon>Fungi</taxon>
        <taxon>Dikarya</taxon>
        <taxon>Ascomycota</taxon>
        <taxon>Pezizomycotina</taxon>
        <taxon>Sordariomycetes</taxon>
        <taxon>Sordariomycetidae</taxon>
        <taxon>Sordariales</taxon>
        <taxon>Chaetomiaceae</taxon>
        <taxon>Staphylotrichum</taxon>
    </lineage>
</organism>
<dbReference type="GO" id="GO:0016757">
    <property type="term" value="F:glycosyltransferase activity"/>
    <property type="evidence" value="ECO:0007669"/>
    <property type="project" value="UniProtKB-KW"/>
</dbReference>
<gene>
    <name evidence="1" type="ORF">C8A05DRAFT_43456</name>
</gene>
<dbReference type="Proteomes" id="UP001303889">
    <property type="component" value="Unassembled WGS sequence"/>
</dbReference>
<proteinExistence type="predicted"/>
<accession>A0AAN6RTW7</accession>
<evidence type="ECO:0000313" key="1">
    <source>
        <dbReference type="EMBL" id="KAK3903272.1"/>
    </source>
</evidence>
<dbReference type="EMBL" id="MU855458">
    <property type="protein sequence ID" value="KAK3903272.1"/>
    <property type="molecule type" value="Genomic_DNA"/>
</dbReference>
<reference evidence="1" key="1">
    <citation type="journal article" date="2023" name="Mol. Phylogenet. Evol.">
        <title>Genome-scale phylogeny and comparative genomics of the fungal order Sordariales.</title>
        <authorList>
            <person name="Hensen N."/>
            <person name="Bonometti L."/>
            <person name="Westerberg I."/>
            <person name="Brannstrom I.O."/>
            <person name="Guillou S."/>
            <person name="Cros-Aarteil S."/>
            <person name="Calhoun S."/>
            <person name="Haridas S."/>
            <person name="Kuo A."/>
            <person name="Mondo S."/>
            <person name="Pangilinan J."/>
            <person name="Riley R."/>
            <person name="LaButti K."/>
            <person name="Andreopoulos B."/>
            <person name="Lipzen A."/>
            <person name="Chen C."/>
            <person name="Yan M."/>
            <person name="Daum C."/>
            <person name="Ng V."/>
            <person name="Clum A."/>
            <person name="Steindorff A."/>
            <person name="Ohm R.A."/>
            <person name="Martin F."/>
            <person name="Silar P."/>
            <person name="Natvig D.O."/>
            <person name="Lalanne C."/>
            <person name="Gautier V."/>
            <person name="Ament-Velasquez S.L."/>
            <person name="Kruys A."/>
            <person name="Hutchinson M.I."/>
            <person name="Powell A.J."/>
            <person name="Barry K."/>
            <person name="Miller A.N."/>
            <person name="Grigoriev I.V."/>
            <person name="Debuchy R."/>
            <person name="Gladieux P."/>
            <person name="Hiltunen Thoren M."/>
            <person name="Johannesson H."/>
        </authorList>
    </citation>
    <scope>NUCLEOTIDE SEQUENCE</scope>
    <source>
        <strain evidence="1">CBS 103.79</strain>
    </source>
</reference>
<dbReference type="AlphaFoldDB" id="A0AAN6RTW7"/>
<comment type="caution">
    <text evidence="1">The sequence shown here is derived from an EMBL/GenBank/DDBJ whole genome shotgun (WGS) entry which is preliminary data.</text>
</comment>
<sequence length="217" mass="24363">MGVDYFLSSSTLDPSKGLRIRKLARLRRMVMEPVTGPGGRIGGEGVVVFLNDVAACGEDVLELVMQREAQEADMVCAMDWTPPSPPPSFPLPPTFYDVWISRSLLGSLLFHIPPATTSWAHSQTLFPDHPPSHSRFTSGLPTQVFSCWNGAAVFLASPLVKGQVAFRWPRVGECYQGEVQLLCKDLIEWQREPPEKVLCVPEFSEQRWLPWNESMEY</sequence>
<dbReference type="InterPro" id="IPR021047">
    <property type="entry name" value="Mannosyltransferase_CMT1"/>
</dbReference>
<keyword evidence="1" id="KW-0328">Glycosyltransferase</keyword>